<dbReference type="OrthoDB" id="97972at2157"/>
<dbReference type="GeneID" id="58788726"/>
<dbReference type="EMBL" id="CP013695">
    <property type="protein sequence ID" value="ALU32372.1"/>
    <property type="molecule type" value="Genomic_DNA"/>
</dbReference>
<feature type="transmembrane region" description="Helical" evidence="1">
    <location>
        <begin position="192"/>
        <end position="208"/>
    </location>
</feature>
<keyword evidence="1" id="KW-1133">Transmembrane helix</keyword>
<keyword evidence="1" id="KW-0472">Membrane</keyword>
<protein>
    <submittedName>
        <fullName evidence="3">Daunorubicin ABC transporter ATP-binding protein</fullName>
    </submittedName>
</protein>
<dbReference type="GO" id="GO:0005524">
    <property type="term" value="F:ATP binding"/>
    <property type="evidence" value="ECO:0007669"/>
    <property type="project" value="UniProtKB-KW"/>
</dbReference>
<dbReference type="OMA" id="AWINGWI"/>
<dbReference type="InterPro" id="IPR051784">
    <property type="entry name" value="Nod_factor_ABC_transporter"/>
</dbReference>
<feature type="transmembrane region" description="Helical" evidence="1">
    <location>
        <begin position="99"/>
        <end position="127"/>
    </location>
</feature>
<dbReference type="STRING" id="1435377.SUSAZ_10825"/>
<name>A0A0U2W5N2_9CREN</name>
<reference evidence="4 5" key="1">
    <citation type="submission" date="2015-12" db="EMBL/GenBank/DDBJ databases">
        <title>A stable core within a dynamic pangenome in Sulfolobus acidocaldarius.</title>
        <authorList>
            <person name="Anderson R."/>
            <person name="Kouris A."/>
            <person name="Seward C."/>
            <person name="Campbell K."/>
            <person name="Whitaker R."/>
        </authorList>
    </citation>
    <scope>NUCLEOTIDE SEQUENCE [LARGE SCALE GENOMIC DNA]</scope>
    <source>
        <strain evidence="2 5">GG12-C01-09</strain>
        <strain evidence="3 4">NG05B_CO5_07</strain>
    </source>
</reference>
<organism evidence="3 4">
    <name type="scientific">Sulfolobus acidocaldarius</name>
    <dbReference type="NCBI Taxonomy" id="2285"/>
    <lineage>
        <taxon>Archaea</taxon>
        <taxon>Thermoproteota</taxon>
        <taxon>Thermoprotei</taxon>
        <taxon>Sulfolobales</taxon>
        <taxon>Sulfolobaceae</taxon>
        <taxon>Sulfolobus</taxon>
    </lineage>
</organism>
<dbReference type="Proteomes" id="UP000060043">
    <property type="component" value="Chromosome"/>
</dbReference>
<feature type="transmembrane region" description="Helical" evidence="1">
    <location>
        <begin position="28"/>
        <end position="47"/>
    </location>
</feature>
<feature type="transmembrane region" description="Helical" evidence="1">
    <location>
        <begin position="53"/>
        <end position="78"/>
    </location>
</feature>
<evidence type="ECO:0000256" key="1">
    <source>
        <dbReference type="SAM" id="Phobius"/>
    </source>
</evidence>
<keyword evidence="3" id="KW-0547">Nucleotide-binding</keyword>
<accession>A0A0U2W5N2</accession>
<keyword evidence="3" id="KW-0067">ATP-binding</keyword>
<evidence type="ECO:0000313" key="4">
    <source>
        <dbReference type="Proteomes" id="UP000060043"/>
    </source>
</evidence>
<dbReference type="PANTHER" id="PTHR43229">
    <property type="entry name" value="NODULATION PROTEIN J"/>
    <property type="match status" value="1"/>
</dbReference>
<keyword evidence="1" id="KW-0812">Transmembrane</keyword>
<dbReference type="PaxDb" id="1435377-SUSAZ_10825"/>
<dbReference type="EMBL" id="CP013694">
    <property type="protein sequence ID" value="ALU29638.1"/>
    <property type="molecule type" value="Genomic_DNA"/>
</dbReference>
<gene>
    <name evidence="2" type="ORF">ATY89_06585</name>
    <name evidence="3" type="ORF">ATZ20_09610</name>
</gene>
<evidence type="ECO:0000313" key="2">
    <source>
        <dbReference type="EMBL" id="ALU29638.1"/>
    </source>
</evidence>
<dbReference type="RefSeq" id="WP_011279091.1">
    <property type="nucleotide sequence ID" value="NZ_BHWZ01000006.1"/>
</dbReference>
<feature type="transmembrane region" description="Helical" evidence="1">
    <location>
        <begin position="165"/>
        <end position="186"/>
    </location>
</feature>
<dbReference type="AlphaFoldDB" id="A0A0U2W5N2"/>
<proteinExistence type="predicted"/>
<evidence type="ECO:0000313" key="3">
    <source>
        <dbReference type="EMBL" id="ALU32372.1"/>
    </source>
</evidence>
<dbReference type="Proteomes" id="UP000065473">
    <property type="component" value="Chromosome"/>
</dbReference>
<feature type="transmembrane region" description="Helical" evidence="1">
    <location>
        <begin position="133"/>
        <end position="158"/>
    </location>
</feature>
<feature type="transmembrane region" description="Helical" evidence="1">
    <location>
        <begin position="220"/>
        <end position="239"/>
    </location>
</feature>
<evidence type="ECO:0000313" key="5">
    <source>
        <dbReference type="Proteomes" id="UP000065473"/>
    </source>
</evidence>
<dbReference type="PANTHER" id="PTHR43229:SF3">
    <property type="entry name" value="ABC-TYPE MULTIDRUG TRANSPORT SYSTEM, PERMEASE COMPONENT"/>
    <property type="match status" value="1"/>
</dbReference>
<sequence length="249" mass="27550">MQVKDLKIKFILSFALFYGVAPVKRGTIYVVTYMITPLAELFLIYVVTRGALIGYAIMGGLVAIVAGNGISFLADFAFLRLETKIQDLLVATEVTPTEYILGLMLSNLIFSIPGIALYIVLAVLYRLVNILNILPIVLVLVLLLLTTSSIGFLIGSFIPHIRYSWGLGSILSILLTVLPPVFYPYFLIPKTAFYAIFPIPTTLGAMILQDLTGLIHLSSNVLYGSIALLIVETVIFYYLSRRFSRWVSA</sequence>